<evidence type="ECO:0000313" key="3">
    <source>
        <dbReference type="EMBL" id="QTD51138.1"/>
    </source>
</evidence>
<gene>
    <name evidence="3" type="ORF">J3U87_01605</name>
</gene>
<name>A0A8A4TQ72_SULCO</name>
<dbReference type="Gene3D" id="1.25.40.10">
    <property type="entry name" value="Tetratricopeptide repeat domain"/>
    <property type="match status" value="1"/>
</dbReference>
<keyword evidence="2" id="KW-0143">Chaperone</keyword>
<dbReference type="InterPro" id="IPR011716">
    <property type="entry name" value="TPR-3"/>
</dbReference>
<dbReference type="Proteomes" id="UP000663929">
    <property type="component" value="Chromosome"/>
</dbReference>
<evidence type="ECO:0000256" key="1">
    <source>
        <dbReference type="ARBA" id="ARBA00010244"/>
    </source>
</evidence>
<dbReference type="RefSeq" id="WP_237381271.1">
    <property type="nucleotide sequence ID" value="NZ_CP071793.1"/>
</dbReference>
<dbReference type="InterPro" id="IPR016379">
    <property type="entry name" value="T3SS_Ca_resp_chp_LcrH/SycD_sub"/>
</dbReference>
<dbReference type="Pfam" id="PF07720">
    <property type="entry name" value="TPR_3"/>
    <property type="match status" value="1"/>
</dbReference>
<dbReference type="Pfam" id="PF14559">
    <property type="entry name" value="TPR_19"/>
    <property type="match status" value="1"/>
</dbReference>
<reference evidence="3" key="1">
    <citation type="submission" date="2021-03" db="EMBL/GenBank/DDBJ databases">
        <title>Acanthopleuribacteraceae sp. M133.</title>
        <authorList>
            <person name="Wang G."/>
        </authorList>
    </citation>
    <scope>NUCLEOTIDE SEQUENCE</scope>
    <source>
        <strain evidence="3">M133</strain>
    </source>
</reference>
<dbReference type="SUPFAM" id="SSF48452">
    <property type="entry name" value="TPR-like"/>
    <property type="match status" value="1"/>
</dbReference>
<dbReference type="EMBL" id="CP071793">
    <property type="protein sequence ID" value="QTD51138.1"/>
    <property type="molecule type" value="Genomic_DNA"/>
</dbReference>
<dbReference type="PIRSF" id="PIRSF003165">
    <property type="entry name" value="Chaperone_SicA"/>
    <property type="match status" value="1"/>
</dbReference>
<sequence length="167" mass="18691">MATEPKIIEKDDLQDIVQTFLSEGGTLADIRGFETKDLEVIYSMGYQLYNHGKYKDAEDVFKFLSFYNHLERKYLMGLGACRQMLKNYEGAVQAYGYAAMLDVEDPSAHLHAADCLLALERLGEAESALEATVHWAGDKPEHAKTKGRAQGLLQLIKEKDKTEGAQS</sequence>
<evidence type="ECO:0000313" key="4">
    <source>
        <dbReference type="Proteomes" id="UP000663929"/>
    </source>
</evidence>
<proteinExistence type="inferred from homology"/>
<evidence type="ECO:0000256" key="2">
    <source>
        <dbReference type="ARBA" id="ARBA00023186"/>
    </source>
</evidence>
<dbReference type="InterPro" id="IPR011990">
    <property type="entry name" value="TPR-like_helical_dom_sf"/>
</dbReference>
<dbReference type="InterPro" id="IPR005415">
    <property type="entry name" value="T3SS_Ca_resp_chp_LcrH/SycD"/>
</dbReference>
<accession>A0A8A4TQ72</accession>
<protein>
    <submittedName>
        <fullName evidence="3">SycD/LcrH family type III secretion system chaperone</fullName>
    </submittedName>
</protein>
<dbReference type="AlphaFoldDB" id="A0A8A4TQ72"/>
<dbReference type="NCBIfam" id="TIGR02552">
    <property type="entry name" value="LcrH_SycD"/>
    <property type="match status" value="1"/>
</dbReference>
<dbReference type="KEGG" id="scor:J3U87_01605"/>
<keyword evidence="4" id="KW-1185">Reference proteome</keyword>
<comment type="similarity">
    <text evidence="1">Belongs to the LcrH/SycD chaperone family.</text>
</comment>
<organism evidence="3 4">
    <name type="scientific">Sulfidibacter corallicola</name>
    <dbReference type="NCBI Taxonomy" id="2818388"/>
    <lineage>
        <taxon>Bacteria</taxon>
        <taxon>Pseudomonadati</taxon>
        <taxon>Acidobacteriota</taxon>
        <taxon>Holophagae</taxon>
        <taxon>Acanthopleuribacterales</taxon>
        <taxon>Acanthopleuribacteraceae</taxon>
        <taxon>Sulfidibacter</taxon>
    </lineage>
</organism>
<dbReference type="PRINTS" id="PR01595">
    <property type="entry name" value="SYCDCHAPRONE"/>
</dbReference>